<gene>
    <name evidence="2" type="ORF">AVEN_191280_1</name>
</gene>
<dbReference type="EMBL" id="BGPR01051978">
    <property type="protein sequence ID" value="GBO28874.1"/>
    <property type="molecule type" value="Genomic_DNA"/>
</dbReference>
<feature type="compositionally biased region" description="Polar residues" evidence="1">
    <location>
        <begin position="8"/>
        <end position="19"/>
    </location>
</feature>
<feature type="region of interest" description="Disordered" evidence="1">
    <location>
        <begin position="1"/>
        <end position="22"/>
    </location>
</feature>
<evidence type="ECO:0000313" key="3">
    <source>
        <dbReference type="Proteomes" id="UP000499080"/>
    </source>
</evidence>
<name>A0A4Y2VXA0_ARAVE</name>
<accession>A0A4Y2VXA0</accession>
<dbReference type="Proteomes" id="UP000499080">
    <property type="component" value="Unassembled WGS sequence"/>
</dbReference>
<keyword evidence="3" id="KW-1185">Reference proteome</keyword>
<comment type="caution">
    <text evidence="2">The sequence shown here is derived from an EMBL/GenBank/DDBJ whole genome shotgun (WGS) entry which is preliminary data.</text>
</comment>
<protein>
    <submittedName>
        <fullName evidence="2">Uncharacterized protein</fullName>
    </submittedName>
</protein>
<proteinExistence type="predicted"/>
<organism evidence="2 3">
    <name type="scientific">Araneus ventricosus</name>
    <name type="common">Orbweaver spider</name>
    <name type="synonym">Epeira ventricosa</name>
    <dbReference type="NCBI Taxonomy" id="182803"/>
    <lineage>
        <taxon>Eukaryota</taxon>
        <taxon>Metazoa</taxon>
        <taxon>Ecdysozoa</taxon>
        <taxon>Arthropoda</taxon>
        <taxon>Chelicerata</taxon>
        <taxon>Arachnida</taxon>
        <taxon>Araneae</taxon>
        <taxon>Araneomorphae</taxon>
        <taxon>Entelegynae</taxon>
        <taxon>Araneoidea</taxon>
        <taxon>Araneidae</taxon>
        <taxon>Araneus</taxon>
    </lineage>
</organism>
<sequence>MDEKSNKWTESTTKVSENLSRIPPSASTDYAKDLSSGANLSELSTTVYIECALSPLWILEANASNACAKNHIKEHYLGSIPIEYSIDDALTERLLIQLEEMKNMLGQSYVNRANMKGDNPDVQEESRTSTFGHFTFYELPIYLVIITTLKLSS</sequence>
<dbReference type="AlphaFoldDB" id="A0A4Y2VXA0"/>
<evidence type="ECO:0000256" key="1">
    <source>
        <dbReference type="SAM" id="MobiDB-lite"/>
    </source>
</evidence>
<evidence type="ECO:0000313" key="2">
    <source>
        <dbReference type="EMBL" id="GBO28874.1"/>
    </source>
</evidence>
<reference evidence="2 3" key="1">
    <citation type="journal article" date="2019" name="Sci. Rep.">
        <title>Orb-weaving spider Araneus ventricosus genome elucidates the spidroin gene catalogue.</title>
        <authorList>
            <person name="Kono N."/>
            <person name="Nakamura H."/>
            <person name="Ohtoshi R."/>
            <person name="Moran D.A.P."/>
            <person name="Shinohara A."/>
            <person name="Yoshida Y."/>
            <person name="Fujiwara M."/>
            <person name="Mori M."/>
            <person name="Tomita M."/>
            <person name="Arakawa K."/>
        </authorList>
    </citation>
    <scope>NUCLEOTIDE SEQUENCE [LARGE SCALE GENOMIC DNA]</scope>
</reference>